<dbReference type="SUPFAM" id="SSF48366">
    <property type="entry name" value="Ras GEF"/>
    <property type="match status" value="1"/>
</dbReference>
<proteinExistence type="predicted"/>
<dbReference type="InterPro" id="IPR000651">
    <property type="entry name" value="Ras-like_Gua-exchang_fac_N"/>
</dbReference>
<dbReference type="AlphaFoldDB" id="A0A7S4PCW6"/>
<gene>
    <name evidence="5" type="ORF">NAES01612_LOCUS22279</name>
</gene>
<dbReference type="InterPro" id="IPR036964">
    <property type="entry name" value="RASGEF_cat_dom_sf"/>
</dbReference>
<evidence type="ECO:0000259" key="3">
    <source>
        <dbReference type="PROSITE" id="PS50009"/>
    </source>
</evidence>
<dbReference type="Pfam" id="PF00617">
    <property type="entry name" value="RasGEF"/>
    <property type="match status" value="1"/>
</dbReference>
<evidence type="ECO:0000259" key="4">
    <source>
        <dbReference type="PROSITE" id="PS50212"/>
    </source>
</evidence>
<feature type="domain" description="N-terminal Ras-GEF" evidence="4">
    <location>
        <begin position="1"/>
        <end position="118"/>
    </location>
</feature>
<dbReference type="PROSITE" id="PS50009">
    <property type="entry name" value="RASGEF_CAT"/>
    <property type="match status" value="1"/>
</dbReference>
<organism evidence="5">
    <name type="scientific">Paramoeba aestuarina</name>
    <dbReference type="NCBI Taxonomy" id="180227"/>
    <lineage>
        <taxon>Eukaryota</taxon>
        <taxon>Amoebozoa</taxon>
        <taxon>Discosea</taxon>
        <taxon>Flabellinia</taxon>
        <taxon>Dactylopodida</taxon>
        <taxon>Paramoebidae</taxon>
        <taxon>Paramoeba</taxon>
    </lineage>
</organism>
<evidence type="ECO:0008006" key="6">
    <source>
        <dbReference type="Google" id="ProtNLM"/>
    </source>
</evidence>
<dbReference type="GO" id="GO:0005085">
    <property type="term" value="F:guanyl-nucleotide exchange factor activity"/>
    <property type="evidence" value="ECO:0007669"/>
    <property type="project" value="UniProtKB-KW"/>
</dbReference>
<dbReference type="EMBL" id="HBKR01033981">
    <property type="protein sequence ID" value="CAE2331307.1"/>
    <property type="molecule type" value="Transcribed_RNA"/>
</dbReference>
<sequence>MITYQRFTSVEEVLGLLMSKMSSNRNSARFSVPVFPSPEKQGAQLSYSDYTWNATFPASKFKQNAAKVLKVWIEERKKDFDDEKNKALLFKLIDEIQKEYPSEAEELQIVFETAPSLVYTPPSYPHPPRSFVKPESFNPKEVALSITLFESHLFKNIQEKELLFYNSKKKKEEREGKEDGGLPAVIEFSNLVSKWVVSMIVQQVYLKERVQIVINFIHLCEELLQLNNFSSFKSVLGGLSSAACHRLKKTWDEVPQELQERYQSNLQIMSYQASYSAYRSRLRISKPPIIPYIGIYLSDLTFIDDGNPDESLGLVNLKKAHMIAKILQKVKHFQSFDYKDYYNIEEYDMMSGLQKCSLLSEDELFTYSNLIEPKDQEKAIASLFSSLQKAQKELSLCQTQNESLRQVLLNEKENTTWQNSRGTLSDKMEGTEKK</sequence>
<evidence type="ECO:0000313" key="5">
    <source>
        <dbReference type="EMBL" id="CAE2331307.1"/>
    </source>
</evidence>
<dbReference type="InterPro" id="IPR008937">
    <property type="entry name" value="Ras-like_GEF"/>
</dbReference>
<dbReference type="Gene3D" id="1.20.870.10">
    <property type="entry name" value="Son of sevenless (SoS) protein Chain: S domain 1"/>
    <property type="match status" value="1"/>
</dbReference>
<dbReference type="InterPro" id="IPR001895">
    <property type="entry name" value="RASGEF_cat_dom"/>
</dbReference>
<reference evidence="5" key="1">
    <citation type="submission" date="2021-01" db="EMBL/GenBank/DDBJ databases">
        <authorList>
            <person name="Corre E."/>
            <person name="Pelletier E."/>
            <person name="Niang G."/>
            <person name="Scheremetjew M."/>
            <person name="Finn R."/>
            <person name="Kale V."/>
            <person name="Holt S."/>
            <person name="Cochrane G."/>
            <person name="Meng A."/>
            <person name="Brown T."/>
            <person name="Cohen L."/>
        </authorList>
    </citation>
    <scope>NUCLEOTIDE SEQUENCE</scope>
    <source>
        <strain evidence="5">SoJaBio B1-5/56/2</strain>
    </source>
</reference>
<dbReference type="GO" id="GO:0005886">
    <property type="term" value="C:plasma membrane"/>
    <property type="evidence" value="ECO:0007669"/>
    <property type="project" value="TreeGrafter"/>
</dbReference>
<evidence type="ECO:0000256" key="2">
    <source>
        <dbReference type="PROSITE-ProRule" id="PRU00168"/>
    </source>
</evidence>
<dbReference type="CDD" id="cd00155">
    <property type="entry name" value="RasGEF"/>
    <property type="match status" value="1"/>
</dbReference>
<dbReference type="GO" id="GO:0007265">
    <property type="term" value="P:Ras protein signal transduction"/>
    <property type="evidence" value="ECO:0007669"/>
    <property type="project" value="TreeGrafter"/>
</dbReference>
<dbReference type="PANTHER" id="PTHR23113">
    <property type="entry name" value="GUANINE NUCLEOTIDE EXCHANGE FACTOR"/>
    <property type="match status" value="1"/>
</dbReference>
<dbReference type="PROSITE" id="PS50212">
    <property type="entry name" value="RASGEF_NTER"/>
    <property type="match status" value="1"/>
</dbReference>
<keyword evidence="1 2" id="KW-0344">Guanine-nucleotide releasing factor</keyword>
<accession>A0A7S4PCW6</accession>
<feature type="domain" description="Ras-GEF" evidence="3">
    <location>
        <begin position="138"/>
        <end position="374"/>
    </location>
</feature>
<name>A0A7S4PCW6_9EUKA</name>
<evidence type="ECO:0000256" key="1">
    <source>
        <dbReference type="ARBA" id="ARBA00022658"/>
    </source>
</evidence>
<dbReference type="SMART" id="SM00147">
    <property type="entry name" value="RasGEF"/>
    <property type="match status" value="1"/>
</dbReference>
<dbReference type="PANTHER" id="PTHR23113:SF368">
    <property type="entry name" value="CELL DIVISION CONTROL PROTEIN 25"/>
    <property type="match status" value="1"/>
</dbReference>
<protein>
    <recommendedName>
        <fullName evidence="6">Ras-GEF domain-containing protein</fullName>
    </recommendedName>
</protein>
<dbReference type="InterPro" id="IPR023578">
    <property type="entry name" value="Ras_GEF_dom_sf"/>
</dbReference>
<dbReference type="Gene3D" id="1.10.840.10">
    <property type="entry name" value="Ras guanine-nucleotide exchange factors catalytic domain"/>
    <property type="match status" value="1"/>
</dbReference>